<accession>A0ABY8VUP7</accession>
<dbReference type="RefSeq" id="WP_284875812.1">
    <property type="nucleotide sequence ID" value="NZ_CP126970.1"/>
</dbReference>
<protein>
    <recommendedName>
        <fullName evidence="3">Bacterial Pleckstrin homology domain-containing protein</fullName>
    </recommendedName>
</protein>
<reference evidence="1 2" key="1">
    <citation type="submission" date="2023-05" db="EMBL/GenBank/DDBJ databases">
        <title>Corynebacterium suedekumii sp. nov. and Corynebacterium breve sp. nov. isolated from raw cow's milk.</title>
        <authorList>
            <person name="Baer M.K."/>
            <person name="Mehl L."/>
            <person name="Hellmuth R."/>
            <person name="Marke G."/>
            <person name="Lipski A."/>
        </authorList>
    </citation>
    <scope>NUCLEOTIDE SEQUENCE [LARGE SCALE GENOMIC DNA]</scope>
    <source>
        <strain evidence="1 2">LM112</strain>
    </source>
</reference>
<proteinExistence type="predicted"/>
<organism evidence="1 2">
    <name type="scientific">Corynebacterium suedekumii</name>
    <dbReference type="NCBI Taxonomy" id="3049801"/>
    <lineage>
        <taxon>Bacteria</taxon>
        <taxon>Bacillati</taxon>
        <taxon>Actinomycetota</taxon>
        <taxon>Actinomycetes</taxon>
        <taxon>Mycobacteriales</taxon>
        <taxon>Corynebacteriaceae</taxon>
        <taxon>Corynebacterium</taxon>
    </lineage>
</organism>
<evidence type="ECO:0000313" key="1">
    <source>
        <dbReference type="EMBL" id="WIM71240.1"/>
    </source>
</evidence>
<gene>
    <name evidence="1" type="ORF">QP029_05490</name>
</gene>
<evidence type="ECO:0000313" key="2">
    <source>
        <dbReference type="Proteomes" id="UP001238805"/>
    </source>
</evidence>
<dbReference type="Proteomes" id="UP001238805">
    <property type="component" value="Chromosome"/>
</dbReference>
<sequence>MAVLKINDRQVTVLLDWWEKLAARRSHLTIPTRAITAVEVVEDACAVASTRDSLRRAPGTRIRGLTNTGTFTAADGTRASTFSVCHGAGPGIILELDSVTVNRIIISTPKARDYAHELSRVVG</sequence>
<name>A0ABY8VUP7_9CORY</name>
<keyword evidence="2" id="KW-1185">Reference proteome</keyword>
<evidence type="ECO:0008006" key="3">
    <source>
        <dbReference type="Google" id="ProtNLM"/>
    </source>
</evidence>
<dbReference type="EMBL" id="CP126970">
    <property type="protein sequence ID" value="WIM71240.1"/>
    <property type="molecule type" value="Genomic_DNA"/>
</dbReference>